<accession>T1ID34</accession>
<dbReference type="AlphaFoldDB" id="T1ID34"/>
<evidence type="ECO:0000313" key="2">
    <source>
        <dbReference type="Proteomes" id="UP000015103"/>
    </source>
</evidence>
<dbReference type="OMA" id="IVAFCMI"/>
<dbReference type="EMBL" id="ACPB03007640">
    <property type="status" value="NOT_ANNOTATED_CDS"/>
    <property type="molecule type" value="Genomic_DNA"/>
</dbReference>
<dbReference type="GO" id="GO:0016020">
    <property type="term" value="C:membrane"/>
    <property type="evidence" value="ECO:0007669"/>
    <property type="project" value="TreeGrafter"/>
</dbReference>
<sequence>MLSSQCCWLIVAFCMIKLASTDEDNSTKATPMEVKKMLEEKCTKEYSLTCLKLDLARLIPSLGARRSYRIFPGLVVEAGGFRSKVVGSGLPPEAVEPAIDLYLSHGLDSFMDSLSLNIKVMDRSVVDKVKDIGYRMLNDTSAFVDQDDVSGRGRRKKMNNALLIGGMITAGTLLALTMSAISAMAGKALLASILSLTLTLLSHRNGHGGGSHSSGGGGGGGGKTTYEIITHSVPHHDQDYHRQTWAAAEPAAAQEAYHFVKAINPTAH</sequence>
<dbReference type="PANTHER" id="PTHR21879:SF9">
    <property type="entry name" value="OSIRIS 16"/>
    <property type="match status" value="1"/>
</dbReference>
<dbReference type="PANTHER" id="PTHR21879">
    <property type="entry name" value="FI03362P-RELATED-RELATED"/>
    <property type="match status" value="1"/>
</dbReference>
<name>T1ID34_RHOPR</name>
<evidence type="ECO:0000313" key="1">
    <source>
        <dbReference type="EnsemblMetazoa" id="RPRC014204-PA"/>
    </source>
</evidence>
<dbReference type="RefSeq" id="XP_073969770.1">
    <property type="nucleotide sequence ID" value="XM_074113669.1"/>
</dbReference>
<keyword evidence="2" id="KW-1185">Reference proteome</keyword>
<protein>
    <submittedName>
        <fullName evidence="1">Uncharacterized protein</fullName>
    </submittedName>
</protein>
<organism evidence="1 2">
    <name type="scientific">Rhodnius prolixus</name>
    <name type="common">Triatomid bug</name>
    <dbReference type="NCBI Taxonomy" id="13249"/>
    <lineage>
        <taxon>Eukaryota</taxon>
        <taxon>Metazoa</taxon>
        <taxon>Ecdysozoa</taxon>
        <taxon>Arthropoda</taxon>
        <taxon>Hexapoda</taxon>
        <taxon>Insecta</taxon>
        <taxon>Pterygota</taxon>
        <taxon>Neoptera</taxon>
        <taxon>Paraneoptera</taxon>
        <taxon>Hemiptera</taxon>
        <taxon>Heteroptera</taxon>
        <taxon>Panheteroptera</taxon>
        <taxon>Cimicomorpha</taxon>
        <taxon>Reduviidae</taxon>
        <taxon>Triatominae</taxon>
        <taxon>Rhodnius</taxon>
    </lineage>
</organism>
<dbReference type="EnsemblMetazoa" id="RPRC014204-RA">
    <property type="protein sequence ID" value="RPRC014204-PA"/>
    <property type="gene ID" value="RPRC014204"/>
</dbReference>
<dbReference type="GeneID" id="141446834"/>
<dbReference type="eggNOG" id="ENOG502RZ29">
    <property type="taxonomic scope" value="Eukaryota"/>
</dbReference>
<dbReference type="HOGENOM" id="CLU_1039427_0_0_1"/>
<dbReference type="Pfam" id="PF07898">
    <property type="entry name" value="DUF1676"/>
    <property type="match status" value="1"/>
</dbReference>
<dbReference type="InParanoid" id="T1ID34"/>
<dbReference type="InterPro" id="IPR012464">
    <property type="entry name" value="DUF1676"/>
</dbReference>
<reference evidence="1" key="1">
    <citation type="submission" date="2015-05" db="UniProtKB">
        <authorList>
            <consortium name="EnsemblMetazoa"/>
        </authorList>
    </citation>
    <scope>IDENTIFICATION</scope>
</reference>
<dbReference type="VEuPathDB" id="VectorBase:RPRC014204"/>
<proteinExistence type="predicted"/>
<dbReference type="Proteomes" id="UP000015103">
    <property type="component" value="Unassembled WGS sequence"/>
</dbReference>